<dbReference type="EMBL" id="CAVMJV010000002">
    <property type="protein sequence ID" value="CAK5015211.1"/>
    <property type="molecule type" value="Genomic_DNA"/>
</dbReference>
<proteinExistence type="predicted"/>
<protein>
    <submittedName>
        <fullName evidence="1">Uncharacterized protein</fullName>
    </submittedName>
</protein>
<accession>A0ACB0XSF6</accession>
<evidence type="ECO:0000313" key="1">
    <source>
        <dbReference type="EMBL" id="CAK5015211.1"/>
    </source>
</evidence>
<dbReference type="Proteomes" id="UP001497535">
    <property type="component" value="Unassembled WGS sequence"/>
</dbReference>
<evidence type="ECO:0000313" key="2">
    <source>
        <dbReference type="Proteomes" id="UP001497535"/>
    </source>
</evidence>
<organism evidence="1 2">
    <name type="scientific">Meloidogyne enterolobii</name>
    <name type="common">Root-knot nematode worm</name>
    <name type="synonym">Meloidogyne mayaguensis</name>
    <dbReference type="NCBI Taxonomy" id="390850"/>
    <lineage>
        <taxon>Eukaryota</taxon>
        <taxon>Metazoa</taxon>
        <taxon>Ecdysozoa</taxon>
        <taxon>Nematoda</taxon>
        <taxon>Chromadorea</taxon>
        <taxon>Rhabditida</taxon>
        <taxon>Tylenchina</taxon>
        <taxon>Tylenchomorpha</taxon>
        <taxon>Tylenchoidea</taxon>
        <taxon>Meloidogynidae</taxon>
        <taxon>Meloidogyninae</taxon>
        <taxon>Meloidogyne</taxon>
    </lineage>
</organism>
<sequence>MKENRILIFYILLFCFGQTILVSEVVQQGINDQTNLVKESKEIIKFEEKTKIKEFVKEIKILKNYGEVSVEDESDNEYVKTRAIVNGSLTNLKSFSFKEKLEKFLKFLEDYVNNKYFSDMELQKELITKKGTIKELTELVKKLNFLSKFENCEKLFDLLNKLKPSFKEEGQDKLQFTILINQLQTEIIVGQSERGFSYLEIEEFGSNYKKEIVDQMEFVRKGFTNSIESSKKSGLNDENILSNFWSKHEENFIEETIFEKKGFYLTVYN</sequence>
<comment type="caution">
    <text evidence="1">The sequence shown here is derived from an EMBL/GenBank/DDBJ whole genome shotgun (WGS) entry which is preliminary data.</text>
</comment>
<gene>
    <name evidence="1" type="ORF">MENTE1834_LOCUS2942</name>
</gene>
<keyword evidence="2" id="KW-1185">Reference proteome</keyword>
<name>A0ACB0XSF6_MELEN</name>
<reference evidence="1" key="1">
    <citation type="submission" date="2023-11" db="EMBL/GenBank/DDBJ databases">
        <authorList>
            <person name="Poullet M."/>
        </authorList>
    </citation>
    <scope>NUCLEOTIDE SEQUENCE</scope>
    <source>
        <strain evidence="1">E1834</strain>
    </source>
</reference>